<comment type="similarity">
    <text evidence="1">Belongs to the AB hydrolase superfamily.</text>
</comment>
<proteinExistence type="inferred from homology"/>
<dbReference type="PANTHER" id="PTHR46118">
    <property type="entry name" value="PROTEIN ABHD11"/>
    <property type="match status" value="1"/>
</dbReference>
<dbReference type="PANTHER" id="PTHR46118:SF4">
    <property type="entry name" value="PROTEIN ABHD11"/>
    <property type="match status" value="1"/>
</dbReference>
<name>A0AAV5S484_MAUHU</name>
<evidence type="ECO:0000259" key="3">
    <source>
        <dbReference type="Pfam" id="PF00561"/>
    </source>
</evidence>
<dbReference type="EMBL" id="BTGD01000016">
    <property type="protein sequence ID" value="GMM57851.1"/>
    <property type="molecule type" value="Genomic_DNA"/>
</dbReference>
<protein>
    <submittedName>
        <fullName evidence="4">Imo32 protein</fullName>
    </submittedName>
</protein>
<accession>A0AAV5S484</accession>
<dbReference type="Gene3D" id="3.40.50.1820">
    <property type="entry name" value="alpha/beta hydrolase"/>
    <property type="match status" value="1"/>
</dbReference>
<gene>
    <name evidence="4" type="ORF">DAKH74_044670</name>
</gene>
<feature type="domain" description="AB hydrolase-1" evidence="3">
    <location>
        <begin position="49"/>
        <end position="296"/>
    </location>
</feature>
<sequence length="313" mass="34900">MLRNCTGTLRRCTSALFSTSSALHSGSNGPRSVEMAYEVMKSTFPGTAKPLVVMHGLLGNKSNNRTLARRLRDTLDRDVYLVDMRNHGDSPHTATHTYKEMAADIKRFVDDHQLVEPVLMGHSMGAKAAMSCVLAYPDVASALICLDNAPVCTAPNGKYAMYMRALARVCQDPKIHSLQAADAALMAVEPDKFVRGFLLMSLRRVKVELEGAGRRQQWRFESRVPLKTLEQAVLQGEISAWPWDARVDRWTGPALFVRGTESHYMADEYIAATGLQFPRFELQDVKAGHYLNATHPKECADIIVRFLDSHQGH</sequence>
<dbReference type="GO" id="GO:0052689">
    <property type="term" value="F:carboxylic ester hydrolase activity"/>
    <property type="evidence" value="ECO:0007669"/>
    <property type="project" value="TreeGrafter"/>
</dbReference>
<keyword evidence="5" id="KW-1185">Reference proteome</keyword>
<dbReference type="InterPro" id="IPR000073">
    <property type="entry name" value="AB_hydrolase_1"/>
</dbReference>
<comment type="caution">
    <text evidence="4">The sequence shown here is derived from an EMBL/GenBank/DDBJ whole genome shotgun (WGS) entry which is preliminary data.</text>
</comment>
<dbReference type="GO" id="GO:0005739">
    <property type="term" value="C:mitochondrion"/>
    <property type="evidence" value="ECO:0007669"/>
    <property type="project" value="TreeGrafter"/>
</dbReference>
<dbReference type="Proteomes" id="UP001377567">
    <property type="component" value="Unassembled WGS sequence"/>
</dbReference>
<reference evidence="4 5" key="1">
    <citation type="journal article" date="2023" name="Elife">
        <title>Identification of key yeast species and microbe-microbe interactions impacting larval growth of Drosophila in the wild.</title>
        <authorList>
            <person name="Mure A."/>
            <person name="Sugiura Y."/>
            <person name="Maeda R."/>
            <person name="Honda K."/>
            <person name="Sakurai N."/>
            <person name="Takahashi Y."/>
            <person name="Watada M."/>
            <person name="Katoh T."/>
            <person name="Gotoh A."/>
            <person name="Gotoh Y."/>
            <person name="Taniguchi I."/>
            <person name="Nakamura K."/>
            <person name="Hayashi T."/>
            <person name="Katayama T."/>
            <person name="Uemura T."/>
            <person name="Hattori Y."/>
        </authorList>
    </citation>
    <scope>NUCLEOTIDE SEQUENCE [LARGE SCALE GENOMIC DNA]</scope>
    <source>
        <strain evidence="4 5">KH-74</strain>
    </source>
</reference>
<dbReference type="InterPro" id="IPR029058">
    <property type="entry name" value="AB_hydrolase_fold"/>
</dbReference>
<evidence type="ECO:0000313" key="5">
    <source>
        <dbReference type="Proteomes" id="UP001377567"/>
    </source>
</evidence>
<evidence type="ECO:0000256" key="2">
    <source>
        <dbReference type="ARBA" id="ARBA00022801"/>
    </source>
</evidence>
<evidence type="ECO:0000256" key="1">
    <source>
        <dbReference type="ARBA" id="ARBA00008645"/>
    </source>
</evidence>
<dbReference type="SUPFAM" id="SSF53474">
    <property type="entry name" value="alpha/beta-Hydrolases"/>
    <property type="match status" value="1"/>
</dbReference>
<organism evidence="4 5">
    <name type="scientific">Maudiozyma humilis</name>
    <name type="common">Sour dough yeast</name>
    <name type="synonym">Kazachstania humilis</name>
    <dbReference type="NCBI Taxonomy" id="51915"/>
    <lineage>
        <taxon>Eukaryota</taxon>
        <taxon>Fungi</taxon>
        <taxon>Dikarya</taxon>
        <taxon>Ascomycota</taxon>
        <taxon>Saccharomycotina</taxon>
        <taxon>Saccharomycetes</taxon>
        <taxon>Saccharomycetales</taxon>
        <taxon>Saccharomycetaceae</taxon>
        <taxon>Maudiozyma</taxon>
    </lineage>
</organism>
<evidence type="ECO:0000313" key="4">
    <source>
        <dbReference type="EMBL" id="GMM57851.1"/>
    </source>
</evidence>
<dbReference type="AlphaFoldDB" id="A0AAV5S484"/>
<dbReference type="Pfam" id="PF00561">
    <property type="entry name" value="Abhydrolase_1"/>
    <property type="match status" value="1"/>
</dbReference>
<keyword evidence="2" id="KW-0378">Hydrolase</keyword>